<dbReference type="PANTHER" id="PTHR42695:SF5">
    <property type="entry name" value="GLUTAMINE AMIDOTRANSFERASE YLR126C-RELATED"/>
    <property type="match status" value="1"/>
</dbReference>
<accession>A0A2S2FD75</accession>
<dbReference type="GO" id="GO:0005829">
    <property type="term" value="C:cytosol"/>
    <property type="evidence" value="ECO:0007669"/>
    <property type="project" value="TreeGrafter"/>
</dbReference>
<dbReference type="OrthoDB" id="9813383at2"/>
<feature type="domain" description="Glutamine amidotransferase" evidence="1">
    <location>
        <begin position="27"/>
        <end position="185"/>
    </location>
</feature>
<dbReference type="SUPFAM" id="SSF52317">
    <property type="entry name" value="Class I glutamine amidotransferase-like"/>
    <property type="match status" value="1"/>
</dbReference>
<organism evidence="2 3">
    <name type="scientific">Acinetobacter defluvii</name>
    <dbReference type="NCBI Taxonomy" id="1871111"/>
    <lineage>
        <taxon>Bacteria</taxon>
        <taxon>Pseudomonadati</taxon>
        <taxon>Pseudomonadota</taxon>
        <taxon>Gammaproteobacteria</taxon>
        <taxon>Moraxellales</taxon>
        <taxon>Moraxellaceae</taxon>
        <taxon>Acinetobacter</taxon>
    </lineage>
</organism>
<keyword evidence="3" id="KW-1185">Reference proteome</keyword>
<evidence type="ECO:0000259" key="1">
    <source>
        <dbReference type="Pfam" id="PF00117"/>
    </source>
</evidence>
<dbReference type="CDD" id="cd01741">
    <property type="entry name" value="GATase1_1"/>
    <property type="match status" value="1"/>
</dbReference>
<keyword evidence="2" id="KW-0315">Glutamine amidotransferase</keyword>
<dbReference type="STRING" id="1871111.GCA_001704615_03205"/>
<dbReference type="Gene3D" id="3.40.50.880">
    <property type="match status" value="1"/>
</dbReference>
<sequence>MTNSNFPKTIYAIQHLAFEDLGSLEDIFYQLGYRVRYFEAGVDDLKKAFAHEGLLIILGGPIGVYETEDYPFLKDEIAYLKQRLQQKRPTVGICLGAQLMAHALGAKVYAGPQKEIGWSKLDIKSLADNPLLALENTEVLHWHGDTFDLPENAELLASSELYPNQAFRIGSQLLALQFHLEVAAESLEKWLIGHTCELRNAGFNISALRADNQKFAVSLEPKAQDIFQQYLQQLQQDSKLQ</sequence>
<dbReference type="PANTHER" id="PTHR42695">
    <property type="entry name" value="GLUTAMINE AMIDOTRANSFERASE YLR126C-RELATED"/>
    <property type="match status" value="1"/>
</dbReference>
<evidence type="ECO:0000313" key="2">
    <source>
        <dbReference type="EMBL" id="AWL28889.1"/>
    </source>
</evidence>
<dbReference type="GO" id="GO:0016740">
    <property type="term" value="F:transferase activity"/>
    <property type="evidence" value="ECO:0007669"/>
    <property type="project" value="UniProtKB-KW"/>
</dbReference>
<evidence type="ECO:0000313" key="3">
    <source>
        <dbReference type="Proteomes" id="UP000245977"/>
    </source>
</evidence>
<dbReference type="AlphaFoldDB" id="A0A2S2FD75"/>
<gene>
    <name evidence="2" type="ORF">DJ533_10060</name>
</gene>
<reference evidence="2" key="1">
    <citation type="submission" date="2019-08" db="EMBL/GenBank/DDBJ databases">
        <title>The complete genome of Acinetobacter defluvii strain WCHAD010030.</title>
        <authorList>
            <person name="Hu Y."/>
            <person name="Qin J."/>
            <person name="Feng Y."/>
            <person name="Zong Z."/>
        </authorList>
    </citation>
    <scope>NUCLEOTIDE SEQUENCE</scope>
    <source>
        <strain evidence="2">WCHA30</strain>
    </source>
</reference>
<dbReference type="InterPro" id="IPR017926">
    <property type="entry name" value="GATASE"/>
</dbReference>
<name>A0A2S2FD75_9GAMM</name>
<dbReference type="EMBL" id="CP029397">
    <property type="protein sequence ID" value="AWL28889.1"/>
    <property type="molecule type" value="Genomic_DNA"/>
</dbReference>
<dbReference type="Proteomes" id="UP000245977">
    <property type="component" value="Chromosome"/>
</dbReference>
<dbReference type="Pfam" id="PF00117">
    <property type="entry name" value="GATase"/>
    <property type="match status" value="1"/>
</dbReference>
<dbReference type="NCBIfam" id="NF005458">
    <property type="entry name" value="PRK07053.1"/>
    <property type="match status" value="1"/>
</dbReference>
<dbReference type="KEGG" id="adv:DJ533_10060"/>
<dbReference type="PROSITE" id="PS51273">
    <property type="entry name" value="GATASE_TYPE_1"/>
    <property type="match status" value="1"/>
</dbReference>
<proteinExistence type="predicted"/>
<dbReference type="InterPro" id="IPR029062">
    <property type="entry name" value="Class_I_gatase-like"/>
</dbReference>
<protein>
    <submittedName>
        <fullName evidence="2">Glutamine amidotransferase</fullName>
    </submittedName>
</protein>
<dbReference type="InterPro" id="IPR044992">
    <property type="entry name" value="ChyE-like"/>
</dbReference>
<dbReference type="RefSeq" id="WP_065993883.1">
    <property type="nucleotide sequence ID" value="NZ_CP029397.2"/>
</dbReference>